<keyword evidence="5 11" id="KW-0812">Transmembrane</keyword>
<evidence type="ECO:0000256" key="8">
    <source>
        <dbReference type="ARBA" id="ARBA00023315"/>
    </source>
</evidence>
<evidence type="ECO:0000256" key="9">
    <source>
        <dbReference type="ARBA" id="ARBA00025707"/>
    </source>
</evidence>
<evidence type="ECO:0000313" key="12">
    <source>
        <dbReference type="EMBL" id="KAK8745950.1"/>
    </source>
</evidence>
<dbReference type="GO" id="GO:0006661">
    <property type="term" value="P:phosphatidylinositol biosynthetic process"/>
    <property type="evidence" value="ECO:0007669"/>
    <property type="project" value="TreeGrafter"/>
</dbReference>
<evidence type="ECO:0000256" key="1">
    <source>
        <dbReference type="ARBA" id="ARBA00004141"/>
    </source>
</evidence>
<keyword evidence="6 11" id="KW-1133">Transmembrane helix</keyword>
<comment type="similarity">
    <text evidence="3">Belongs to the membrane-bound acyltransferase family.</text>
</comment>
<dbReference type="InterPro" id="IPR004299">
    <property type="entry name" value="MBOAT_fam"/>
</dbReference>
<protein>
    <recommendedName>
        <fullName evidence="10">Lysophospholipid acyltransferase 7</fullName>
    </recommendedName>
</protein>
<feature type="transmembrane region" description="Helical" evidence="11">
    <location>
        <begin position="391"/>
        <end position="408"/>
    </location>
</feature>
<name>A0AAW0XMX6_CHEQU</name>
<feature type="transmembrane region" description="Helical" evidence="11">
    <location>
        <begin position="429"/>
        <end position="448"/>
    </location>
</feature>
<evidence type="ECO:0000256" key="4">
    <source>
        <dbReference type="ARBA" id="ARBA00022679"/>
    </source>
</evidence>
<feature type="transmembrane region" description="Helical" evidence="11">
    <location>
        <begin position="460"/>
        <end position="480"/>
    </location>
</feature>
<feature type="transmembrane region" description="Helical" evidence="11">
    <location>
        <begin position="274"/>
        <end position="296"/>
    </location>
</feature>
<evidence type="ECO:0000256" key="5">
    <source>
        <dbReference type="ARBA" id="ARBA00022692"/>
    </source>
</evidence>
<dbReference type="EMBL" id="JARKIK010000018">
    <property type="protein sequence ID" value="KAK8745950.1"/>
    <property type="molecule type" value="Genomic_DNA"/>
</dbReference>
<keyword evidence="13" id="KW-1185">Reference proteome</keyword>
<dbReference type="GO" id="GO:0030258">
    <property type="term" value="P:lipid modification"/>
    <property type="evidence" value="ECO:0007669"/>
    <property type="project" value="TreeGrafter"/>
</dbReference>
<feature type="transmembrane region" description="Helical" evidence="11">
    <location>
        <begin position="27"/>
        <end position="43"/>
    </location>
</feature>
<keyword evidence="4" id="KW-0808">Transferase</keyword>
<organism evidence="12 13">
    <name type="scientific">Cherax quadricarinatus</name>
    <name type="common">Australian red claw crayfish</name>
    <dbReference type="NCBI Taxonomy" id="27406"/>
    <lineage>
        <taxon>Eukaryota</taxon>
        <taxon>Metazoa</taxon>
        <taxon>Ecdysozoa</taxon>
        <taxon>Arthropoda</taxon>
        <taxon>Crustacea</taxon>
        <taxon>Multicrustacea</taxon>
        <taxon>Malacostraca</taxon>
        <taxon>Eumalacostraca</taxon>
        <taxon>Eucarida</taxon>
        <taxon>Decapoda</taxon>
        <taxon>Pleocyemata</taxon>
        <taxon>Astacidea</taxon>
        <taxon>Parastacoidea</taxon>
        <taxon>Parastacidae</taxon>
        <taxon>Cherax</taxon>
    </lineage>
</organism>
<dbReference type="AlphaFoldDB" id="A0AAW0XMX6"/>
<dbReference type="Pfam" id="PF03062">
    <property type="entry name" value="MBOAT"/>
    <property type="match status" value="1"/>
</dbReference>
<comment type="subcellular location">
    <subcellularLocation>
        <location evidence="1">Membrane</location>
        <topology evidence="1">Multi-pass membrane protein</topology>
    </subcellularLocation>
</comment>
<keyword evidence="7 11" id="KW-0472">Membrane</keyword>
<accession>A0AAW0XMX6</accession>
<evidence type="ECO:0000256" key="7">
    <source>
        <dbReference type="ARBA" id="ARBA00023136"/>
    </source>
</evidence>
<evidence type="ECO:0000256" key="11">
    <source>
        <dbReference type="SAM" id="Phobius"/>
    </source>
</evidence>
<dbReference type="InterPro" id="IPR049941">
    <property type="entry name" value="LPLAT_7/PORCN-like"/>
</dbReference>
<reference evidence="12 13" key="1">
    <citation type="journal article" date="2024" name="BMC Genomics">
        <title>Genome assembly of redclaw crayfish (Cherax quadricarinatus) provides insights into its immune adaptation and hypoxia tolerance.</title>
        <authorList>
            <person name="Liu Z."/>
            <person name="Zheng J."/>
            <person name="Li H."/>
            <person name="Fang K."/>
            <person name="Wang S."/>
            <person name="He J."/>
            <person name="Zhou D."/>
            <person name="Weng S."/>
            <person name="Chi M."/>
            <person name="Gu Z."/>
            <person name="He J."/>
            <person name="Li F."/>
            <person name="Wang M."/>
        </authorList>
    </citation>
    <scope>NUCLEOTIDE SEQUENCE [LARGE SCALE GENOMIC DNA]</scope>
    <source>
        <strain evidence="12">ZL_2023a</strain>
    </source>
</reference>
<dbReference type="PANTHER" id="PTHR13906:SF16">
    <property type="entry name" value="LYSOPHOSPHOLIPID ACYLTRANSFERASE 7"/>
    <property type="match status" value="1"/>
</dbReference>
<comment type="pathway">
    <text evidence="2">Lipid metabolism; phospholipid metabolism.</text>
</comment>
<feature type="transmembrane region" description="Helical" evidence="11">
    <location>
        <begin position="85"/>
        <end position="108"/>
    </location>
</feature>
<evidence type="ECO:0000256" key="3">
    <source>
        <dbReference type="ARBA" id="ARBA00010323"/>
    </source>
</evidence>
<evidence type="ECO:0000256" key="6">
    <source>
        <dbReference type="ARBA" id="ARBA00022989"/>
    </source>
</evidence>
<dbReference type="GO" id="GO:0044233">
    <property type="term" value="C:mitochondria-associated endoplasmic reticulum membrane contact site"/>
    <property type="evidence" value="ECO:0007669"/>
    <property type="project" value="TreeGrafter"/>
</dbReference>
<feature type="transmembrane region" description="Helical" evidence="11">
    <location>
        <begin position="55"/>
        <end position="73"/>
    </location>
</feature>
<dbReference type="Proteomes" id="UP001445076">
    <property type="component" value="Unassembled WGS sequence"/>
</dbReference>
<feature type="non-terminal residue" evidence="12">
    <location>
        <position position="1"/>
    </location>
</feature>
<gene>
    <name evidence="12" type="ORF">OTU49_017197</name>
</gene>
<sequence>ADGGTSWSLHYVTSFLPATVAMKTDDIVYLSLLIASIGFGQLYRRLGSPEVRKWVGTCVGVLLTLAVSGTHILHPLLLTATNILIINYVSKSLCHAVSFWWSFSYLLFFRICHHLGLEAAPAHTNAVQMMITLKLIGVCFEVHDTWRKRGEAKKNDDEKRAQLELELKYEEVDPSPMDIFHYAFCYIGVLTGPYYKYRVYEDMLQGSPVSSGLDCLQATLRRIWVVPLYGTAFLASDYFFPLSFAEDEVIFKDYGFFYRIWYMTPVFFNFRMRIYAGFVLSECVCIMAGLGAYPVACEPKPGRGPSKYEALEVRSEKESTKVEYNFETIHNIDEFGADFTPTVRAGMRCWNMTVQFWLASNVYKRLKLARPVREALTMLASAYWHGVYPGYYLSMLTVPFILAVEDYFDRLVRRRLGDSGKYAYDWFAWFVKMQNFAYMGMAFLLLRVDTTLHYWHSIGYIYHGLLIMMHGFAQYVNLIVGKAEHKLKKSRATAIIDEHTKMRYVKTKEVVVDGENIAPNGCNGELVKDK</sequence>
<dbReference type="PANTHER" id="PTHR13906">
    <property type="entry name" value="PORCUPINE"/>
    <property type="match status" value="1"/>
</dbReference>
<proteinExistence type="inferred from homology"/>
<dbReference type="GO" id="GO:0016020">
    <property type="term" value="C:membrane"/>
    <property type="evidence" value="ECO:0007669"/>
    <property type="project" value="UniProtKB-SubCell"/>
</dbReference>
<keyword evidence="8" id="KW-0012">Acyltransferase</keyword>
<evidence type="ECO:0000256" key="10">
    <source>
        <dbReference type="ARBA" id="ARBA00093678"/>
    </source>
</evidence>
<evidence type="ECO:0000256" key="2">
    <source>
        <dbReference type="ARBA" id="ARBA00005074"/>
    </source>
</evidence>
<comment type="caution">
    <text evidence="12">The sequence shown here is derived from an EMBL/GenBank/DDBJ whole genome shotgun (WGS) entry which is preliminary data.</text>
</comment>
<comment type="pathway">
    <text evidence="9">Phospholipid metabolism.</text>
</comment>
<dbReference type="GO" id="GO:0071617">
    <property type="term" value="F:lysophospholipid acyltransferase activity"/>
    <property type="evidence" value="ECO:0007669"/>
    <property type="project" value="TreeGrafter"/>
</dbReference>
<evidence type="ECO:0000313" key="13">
    <source>
        <dbReference type="Proteomes" id="UP001445076"/>
    </source>
</evidence>